<evidence type="ECO:0000256" key="9">
    <source>
        <dbReference type="ARBA" id="ARBA00062546"/>
    </source>
</evidence>
<dbReference type="PIRSF" id="PIRSF037094">
    <property type="entry name" value="AP1_complex_gamma"/>
    <property type="match status" value="1"/>
</dbReference>
<keyword evidence="5 10" id="KW-0653">Protein transport</keyword>
<gene>
    <name evidence="13" type="ORF">D9619_006689</name>
</gene>
<evidence type="ECO:0000256" key="3">
    <source>
        <dbReference type="ARBA" id="ARBA00006613"/>
    </source>
</evidence>
<comment type="similarity">
    <text evidence="3 10">Belongs to the adaptor complexes large subunit family.</text>
</comment>
<dbReference type="InterPro" id="IPR017107">
    <property type="entry name" value="AP1_complex_gsu"/>
</dbReference>
<dbReference type="SUPFAM" id="SSF48371">
    <property type="entry name" value="ARM repeat"/>
    <property type="match status" value="1"/>
</dbReference>
<dbReference type="Pfam" id="PF02883">
    <property type="entry name" value="Alpha_adaptinC2"/>
    <property type="match status" value="1"/>
</dbReference>
<dbReference type="InterPro" id="IPR002553">
    <property type="entry name" value="Clathrin/coatomer_adapt-like_N"/>
</dbReference>
<dbReference type="SMART" id="SM00809">
    <property type="entry name" value="Alpha_adaptinC2"/>
    <property type="match status" value="1"/>
</dbReference>
<dbReference type="GO" id="GO:0030121">
    <property type="term" value="C:AP-1 adaptor complex"/>
    <property type="evidence" value="ECO:0007669"/>
    <property type="project" value="InterPro"/>
</dbReference>
<dbReference type="InterPro" id="IPR013041">
    <property type="entry name" value="Clathrin_app_Ig-like_sf"/>
</dbReference>
<dbReference type="InterPro" id="IPR016024">
    <property type="entry name" value="ARM-type_fold"/>
</dbReference>
<dbReference type="Proteomes" id="UP000567179">
    <property type="component" value="Unassembled WGS sequence"/>
</dbReference>
<keyword evidence="6 10" id="KW-0333">Golgi apparatus</keyword>
<comment type="caution">
    <text evidence="13">The sequence shown here is derived from an EMBL/GenBank/DDBJ whole genome shotgun (WGS) entry which is preliminary data.</text>
</comment>
<evidence type="ECO:0000256" key="5">
    <source>
        <dbReference type="ARBA" id="ARBA00022927"/>
    </source>
</evidence>
<protein>
    <recommendedName>
        <fullName evidence="10">AP-1 complex subunit gamma</fullName>
    </recommendedName>
</protein>
<dbReference type="SUPFAM" id="SSF49348">
    <property type="entry name" value="Clathrin adaptor appendage domain"/>
    <property type="match status" value="1"/>
</dbReference>
<evidence type="ECO:0000259" key="12">
    <source>
        <dbReference type="PROSITE" id="PS50180"/>
    </source>
</evidence>
<dbReference type="PANTHER" id="PTHR22780">
    <property type="entry name" value="ADAPTIN, ALPHA/GAMMA/EPSILON"/>
    <property type="match status" value="1"/>
</dbReference>
<dbReference type="Gene3D" id="2.60.40.1230">
    <property type="match status" value="1"/>
</dbReference>
<evidence type="ECO:0000256" key="2">
    <source>
        <dbReference type="ARBA" id="ARBA00004555"/>
    </source>
</evidence>
<dbReference type="GO" id="GO:0016192">
    <property type="term" value="P:vesicle-mediated transport"/>
    <property type="evidence" value="ECO:0007669"/>
    <property type="project" value="InterPro"/>
</dbReference>
<dbReference type="FunFam" id="1.25.10.10:FF:000030">
    <property type="entry name" value="AP-1 complex subunit gamma"/>
    <property type="match status" value="1"/>
</dbReference>
<dbReference type="GO" id="GO:0006886">
    <property type="term" value="P:intracellular protein transport"/>
    <property type="evidence" value="ECO:0007669"/>
    <property type="project" value="UniProtKB-UniRule"/>
</dbReference>
<dbReference type="InterPro" id="IPR008153">
    <property type="entry name" value="GAE_dom"/>
</dbReference>
<dbReference type="EMBL" id="JAACJJ010000042">
    <property type="protein sequence ID" value="KAF5316017.1"/>
    <property type="molecule type" value="Genomic_DNA"/>
</dbReference>
<keyword evidence="7 10" id="KW-0472">Membrane</keyword>
<evidence type="ECO:0000256" key="8">
    <source>
        <dbReference type="ARBA" id="ARBA00023329"/>
    </source>
</evidence>
<comment type="subcellular location">
    <subcellularLocation>
        <location evidence="1">Cytoplasmic vesicle membrane</location>
    </subcellularLocation>
    <subcellularLocation>
        <location evidence="2">Golgi apparatus</location>
    </subcellularLocation>
</comment>
<evidence type="ECO:0000256" key="7">
    <source>
        <dbReference type="ARBA" id="ARBA00023136"/>
    </source>
</evidence>
<evidence type="ECO:0000256" key="6">
    <source>
        <dbReference type="ARBA" id="ARBA00023034"/>
    </source>
</evidence>
<dbReference type="Pfam" id="PF01602">
    <property type="entry name" value="Adaptin_N"/>
    <property type="match status" value="1"/>
</dbReference>
<dbReference type="InterPro" id="IPR011989">
    <property type="entry name" value="ARM-like"/>
</dbReference>
<dbReference type="PROSITE" id="PS50180">
    <property type="entry name" value="GAE"/>
    <property type="match status" value="1"/>
</dbReference>
<evidence type="ECO:0000256" key="4">
    <source>
        <dbReference type="ARBA" id="ARBA00022448"/>
    </source>
</evidence>
<accession>A0A8H5EXK9</accession>
<evidence type="ECO:0000256" key="1">
    <source>
        <dbReference type="ARBA" id="ARBA00004156"/>
    </source>
</evidence>
<feature type="domain" description="GAE" evidence="12">
    <location>
        <begin position="724"/>
        <end position="837"/>
    </location>
</feature>
<reference evidence="13 14" key="1">
    <citation type="journal article" date="2020" name="ISME J.">
        <title>Uncovering the hidden diversity of litter-decomposition mechanisms in mushroom-forming fungi.</title>
        <authorList>
            <person name="Floudas D."/>
            <person name="Bentzer J."/>
            <person name="Ahren D."/>
            <person name="Johansson T."/>
            <person name="Persson P."/>
            <person name="Tunlid A."/>
        </authorList>
    </citation>
    <scope>NUCLEOTIDE SEQUENCE [LARGE SCALE GENOMIC DNA]</scope>
    <source>
        <strain evidence="13 14">CBS 101986</strain>
    </source>
</reference>
<evidence type="ECO:0000256" key="10">
    <source>
        <dbReference type="PIRNR" id="PIRNR037094"/>
    </source>
</evidence>
<proteinExistence type="inferred from homology"/>
<dbReference type="AlphaFoldDB" id="A0A8H5EXK9"/>
<evidence type="ECO:0000313" key="14">
    <source>
        <dbReference type="Proteomes" id="UP000567179"/>
    </source>
</evidence>
<comment type="subunit">
    <text evidence="9">Adaptor protein complex 1 (AP-1) is a heterotetramer composed of two large adaptins (gamma-type subunit APL4 and beta-type subunit APL2), a medium adaptin (mu-type subunit APM1) and a small adaptin (sigma-type subunit APS1). AP-1 interacts with clathrin.</text>
</comment>
<keyword evidence="8 10" id="KW-0968">Cytoplasmic vesicle</keyword>
<dbReference type="OrthoDB" id="28053at2759"/>
<evidence type="ECO:0000313" key="13">
    <source>
        <dbReference type="EMBL" id="KAF5316017.1"/>
    </source>
</evidence>
<sequence>MVYHNLKALIKGIRSCKTVADERALIQQESAAIRASFREEDTFQRHNNIAKLLYIHMLGSPAHFGQIECLKLVASPRFSDKRLGYLGIMLLLDENQEVLTLVTNSLKNDMNHSNMYAVGLALCTFANIASEEMSRDLANEIEKLLGSSNTYIRKKAALCALRVVKKVPDIADHFTAKAKNLLTDRNHGVLLTAITLVTEMIQIDASILEEFRSAVPLLVRNLKSLVTTGYSPEHDVSGITDPFLQVKVLRLLRLLGKGDEQASETMNDILAQVATNTDSSKNVGNSILYETVLTVLEIEADTGLRVMAINILGKFLSNKDNNIRYVALNTLNKVVSMDTNAVQRHRNIILDCLRDGDISIRRRALELSYALINEQNVRILIRELLAFLEVADDEFKLGLTTQICLAAERFAPNKRWHIDTVLRVLKLAGNFVREEILSAFIRLVAHTPELQAYTASKLYLALKADISQESLTLSATWILGEYGDILVQGGVVDDEQTIPITDKDLINLLVSILDSPYANYLIRQFVLAAVTKVAARTTTSVTEQDRIAEVLAKYTTSPELELQQRAVEFASLFTLGETRMGVLEQMPPPEIKATVMGVVSEKKPVGSTQGTEADLLGDEVASTPGATNPSQPAPSAQSNQDLLAEIFGSSSDTGTTSPPPAQQARSTVDDIMGLFGNSNANVSAPGVPTPHPSSMPAAYAASPTFAPATTATPPPKPAAAPQQQRLTPYTAYDKNELKITLTPQTSPAKPGIVMILARFQVSGGQPATGLSFQAAVPKSQQLQMMPMSNPNINPGAVETQQMRVVAPVGSPVRLRLRITYSVGGQNITEQVDFSGFPAGLTGTPS</sequence>
<dbReference type="GO" id="GO:0016482">
    <property type="term" value="P:cytosolic transport"/>
    <property type="evidence" value="ECO:0007669"/>
    <property type="project" value="UniProtKB-ARBA"/>
</dbReference>
<organism evidence="13 14">
    <name type="scientific">Psilocybe cf. subviscida</name>
    <dbReference type="NCBI Taxonomy" id="2480587"/>
    <lineage>
        <taxon>Eukaryota</taxon>
        <taxon>Fungi</taxon>
        <taxon>Dikarya</taxon>
        <taxon>Basidiomycota</taxon>
        <taxon>Agaricomycotina</taxon>
        <taxon>Agaricomycetes</taxon>
        <taxon>Agaricomycetidae</taxon>
        <taxon>Agaricales</taxon>
        <taxon>Agaricineae</taxon>
        <taxon>Strophariaceae</taxon>
        <taxon>Psilocybe</taxon>
    </lineage>
</organism>
<dbReference type="GO" id="GO:0005829">
    <property type="term" value="C:cytosol"/>
    <property type="evidence" value="ECO:0007669"/>
    <property type="project" value="GOC"/>
</dbReference>
<feature type="region of interest" description="Disordered" evidence="11">
    <location>
        <begin position="619"/>
        <end position="638"/>
    </location>
</feature>
<dbReference type="InterPro" id="IPR008152">
    <property type="entry name" value="Clathrin_a/b/g-adaptin_app_Ig"/>
</dbReference>
<keyword evidence="4 10" id="KW-0813">Transport</keyword>
<name>A0A8H5EXK9_9AGAR</name>
<keyword evidence="14" id="KW-1185">Reference proteome</keyword>
<dbReference type="InterPro" id="IPR050840">
    <property type="entry name" value="Adaptor_Complx_Large_Subunit"/>
</dbReference>
<dbReference type="Gene3D" id="1.25.10.10">
    <property type="entry name" value="Leucine-rich Repeat Variant"/>
    <property type="match status" value="1"/>
</dbReference>
<feature type="compositionally biased region" description="Polar residues" evidence="11">
    <location>
        <begin position="624"/>
        <end position="638"/>
    </location>
</feature>
<evidence type="ECO:0000256" key="11">
    <source>
        <dbReference type="SAM" id="MobiDB-lite"/>
    </source>
</evidence>